<evidence type="ECO:0000256" key="1">
    <source>
        <dbReference type="ARBA" id="ARBA00004275"/>
    </source>
</evidence>
<reference evidence="6" key="1">
    <citation type="journal article" date="2020" name="J Insects Food Feed">
        <title>The yellow mealworm (Tenebrio molitor) genome: a resource for the emerging insects as food and feed industry.</title>
        <authorList>
            <person name="Eriksson T."/>
            <person name="Andere A."/>
            <person name="Kelstrup H."/>
            <person name="Emery V."/>
            <person name="Picard C."/>
        </authorList>
    </citation>
    <scope>NUCLEOTIDE SEQUENCE</scope>
    <source>
        <strain evidence="6">Stoneville</strain>
        <tissue evidence="6">Whole head</tissue>
    </source>
</reference>
<evidence type="ECO:0000256" key="2">
    <source>
        <dbReference type="ARBA" id="ARBA00006432"/>
    </source>
</evidence>
<organism evidence="6 7">
    <name type="scientific">Tenebrio molitor</name>
    <name type="common">Yellow mealworm beetle</name>
    <dbReference type="NCBI Taxonomy" id="7067"/>
    <lineage>
        <taxon>Eukaryota</taxon>
        <taxon>Metazoa</taxon>
        <taxon>Ecdysozoa</taxon>
        <taxon>Arthropoda</taxon>
        <taxon>Hexapoda</taxon>
        <taxon>Insecta</taxon>
        <taxon>Pterygota</taxon>
        <taxon>Neoptera</taxon>
        <taxon>Endopterygota</taxon>
        <taxon>Coleoptera</taxon>
        <taxon>Polyphaga</taxon>
        <taxon>Cucujiformia</taxon>
        <taxon>Tenebrionidae</taxon>
        <taxon>Tenebrio</taxon>
    </lineage>
</organism>
<dbReference type="PANTHER" id="PTHR24096">
    <property type="entry name" value="LONG-CHAIN-FATTY-ACID--COA LIGASE"/>
    <property type="match status" value="1"/>
</dbReference>
<dbReference type="Proteomes" id="UP000719412">
    <property type="component" value="Unassembled WGS sequence"/>
</dbReference>
<evidence type="ECO:0000313" key="6">
    <source>
        <dbReference type="EMBL" id="KAH0813316.1"/>
    </source>
</evidence>
<protein>
    <recommendedName>
        <fullName evidence="5">AMP-dependent synthetase/ligase domain-containing protein</fullName>
    </recommendedName>
</protein>
<dbReference type="PANTHER" id="PTHR24096:SF149">
    <property type="entry name" value="AMP-BINDING DOMAIN-CONTAINING PROTEIN-RELATED"/>
    <property type="match status" value="1"/>
</dbReference>
<comment type="caution">
    <text evidence="6">The sequence shown here is derived from an EMBL/GenBank/DDBJ whole genome shotgun (WGS) entry which is preliminary data.</text>
</comment>
<dbReference type="EMBL" id="JABDTM020025403">
    <property type="protein sequence ID" value="KAH0813316.1"/>
    <property type="molecule type" value="Genomic_DNA"/>
</dbReference>
<gene>
    <name evidence="6" type="ORF">GEV33_009476</name>
</gene>
<dbReference type="Pfam" id="PF00501">
    <property type="entry name" value="AMP-binding"/>
    <property type="match status" value="1"/>
</dbReference>
<dbReference type="GO" id="GO:0016405">
    <property type="term" value="F:CoA-ligase activity"/>
    <property type="evidence" value="ECO:0007669"/>
    <property type="project" value="TreeGrafter"/>
</dbReference>
<proteinExistence type="inferred from homology"/>
<evidence type="ECO:0000256" key="4">
    <source>
        <dbReference type="ARBA" id="ARBA00023140"/>
    </source>
</evidence>
<comment type="similarity">
    <text evidence="2">Belongs to the ATP-dependent AMP-binding enzyme family.</text>
</comment>
<reference evidence="6" key="2">
    <citation type="submission" date="2021-08" db="EMBL/GenBank/DDBJ databases">
        <authorList>
            <person name="Eriksson T."/>
        </authorList>
    </citation>
    <scope>NUCLEOTIDE SEQUENCE</scope>
    <source>
        <strain evidence="6">Stoneville</strain>
        <tissue evidence="6">Whole head</tissue>
    </source>
</reference>
<evidence type="ECO:0000313" key="7">
    <source>
        <dbReference type="Proteomes" id="UP000719412"/>
    </source>
</evidence>
<comment type="subcellular location">
    <subcellularLocation>
        <location evidence="1">Peroxisome</location>
    </subcellularLocation>
</comment>
<evidence type="ECO:0000259" key="5">
    <source>
        <dbReference type="Pfam" id="PF00501"/>
    </source>
</evidence>
<feature type="domain" description="AMP-dependent synthetase/ligase" evidence="5">
    <location>
        <begin position="27"/>
        <end position="317"/>
    </location>
</feature>
<keyword evidence="4" id="KW-0576">Peroxisome</keyword>
<dbReference type="GO" id="GO:0005777">
    <property type="term" value="C:peroxisome"/>
    <property type="evidence" value="ECO:0007669"/>
    <property type="project" value="UniProtKB-SubCell"/>
</dbReference>
<dbReference type="InterPro" id="IPR000873">
    <property type="entry name" value="AMP-dep_synth/lig_dom"/>
</dbReference>
<dbReference type="PROSITE" id="PS00455">
    <property type="entry name" value="AMP_BINDING"/>
    <property type="match status" value="1"/>
</dbReference>
<dbReference type="AlphaFoldDB" id="A0A8J6HEW3"/>
<accession>A0A8J6HEW3</accession>
<dbReference type="InterPro" id="IPR020845">
    <property type="entry name" value="AMP-binding_CS"/>
</dbReference>
<dbReference type="SUPFAM" id="SSF56801">
    <property type="entry name" value="Acetyl-CoA synthetase-like"/>
    <property type="match status" value="1"/>
</dbReference>
<keyword evidence="7" id="KW-1185">Reference proteome</keyword>
<name>A0A8J6HEW3_TENMO</name>
<dbReference type="Gene3D" id="3.40.50.980">
    <property type="match status" value="2"/>
</dbReference>
<keyword evidence="3" id="KW-0436">Ligase</keyword>
<evidence type="ECO:0000256" key="3">
    <source>
        <dbReference type="ARBA" id="ARBA00022598"/>
    </source>
</evidence>
<sequence>MEPKVLQGPSDNSKVPRKSLGQLLLQVCNTHRNNTAVIDIKSGESLTFGQLCQLAKNLAASLRLLGAKKSMVGVVAENSHKFLVTYLAGFFLATPLHLINPTSTEYELKELLTLSKPTIVFCSKSSLGNVVKVKDELGFIKTVISFDGVVESKQTILAYADLIKESKGFQIEEGVDLENQVGLVLNSSGTSGLPKGVMVTEKMLWLHFVHSRDSDSFNMKPQEVVPLVMPFFHMYAIHFINVALYSGATIAALDRFNPEIFLETCEKYQVEQLVLVPYLINFLTKTLLVPLYDMSSVRQVWTAGSSLMDEDAKKIKKR</sequence>